<keyword evidence="2 3" id="KW-0378">Hydrolase</keyword>
<accession>A0A142B713</accession>
<feature type="domain" description="Nudix hydrolase" evidence="4">
    <location>
        <begin position="43"/>
        <end position="177"/>
    </location>
</feature>
<dbReference type="InterPro" id="IPR020476">
    <property type="entry name" value="Nudix_hydrolase"/>
</dbReference>
<dbReference type="PROSITE" id="PS51462">
    <property type="entry name" value="NUDIX"/>
    <property type="match status" value="1"/>
</dbReference>
<dbReference type="Gene3D" id="3.90.79.10">
    <property type="entry name" value="Nucleoside Triphosphate Pyrophosphohydrolase"/>
    <property type="match status" value="1"/>
</dbReference>
<evidence type="ECO:0000313" key="6">
    <source>
        <dbReference type="Proteomes" id="UP000071065"/>
    </source>
</evidence>
<sequence length="198" mass="22708">MFEYSCLTGNGSATISHFLRKTVNILRTAQHPDITDLTGSILHRKAARGIILQDNNILLMYTRRYHDYSLPGGGIDDGESLKQGLIRELEEETGARNIRNIEPMGVYEEYRPWYKPEHDIMHMLSYCYFCTIDAELDAPRFEDYEMANGMEVVWINIHEAIEHNKTIIAGSDKKGLSIDRETWLLEKIVELRGGALSD</sequence>
<comment type="cofactor">
    <cofactor evidence="1">
        <name>Mg(2+)</name>
        <dbReference type="ChEBI" id="CHEBI:18420"/>
    </cofactor>
</comment>
<name>A0A142B713_9GAMM</name>
<dbReference type="PRINTS" id="PR00502">
    <property type="entry name" value="NUDIXFAMILY"/>
</dbReference>
<proteinExistence type="inferred from homology"/>
<dbReference type="InterPro" id="IPR020084">
    <property type="entry name" value="NUDIX_hydrolase_CS"/>
</dbReference>
<dbReference type="PANTHER" id="PTHR43046">
    <property type="entry name" value="GDP-MANNOSE MANNOSYL HYDROLASE"/>
    <property type="match status" value="1"/>
</dbReference>
<dbReference type="AlphaFoldDB" id="A0A142B713"/>
<dbReference type="EMBL" id="CP013251">
    <property type="protein sequence ID" value="AMO54539.1"/>
    <property type="molecule type" value="Genomic_DNA"/>
</dbReference>
<comment type="similarity">
    <text evidence="3">Belongs to the Nudix hydrolase family.</text>
</comment>
<evidence type="ECO:0000256" key="2">
    <source>
        <dbReference type="ARBA" id="ARBA00022801"/>
    </source>
</evidence>
<dbReference type="GO" id="GO:0016787">
    <property type="term" value="F:hydrolase activity"/>
    <property type="evidence" value="ECO:0007669"/>
    <property type="project" value="UniProtKB-KW"/>
</dbReference>
<dbReference type="PANTHER" id="PTHR43046:SF15">
    <property type="entry name" value="MUTT_NUDIX FAMILY PROTEIN"/>
    <property type="match status" value="1"/>
</dbReference>
<organism evidence="5 6">
    <name type="scientific">Endozoicomonas montiporae CL-33</name>
    <dbReference type="NCBI Taxonomy" id="570277"/>
    <lineage>
        <taxon>Bacteria</taxon>
        <taxon>Pseudomonadati</taxon>
        <taxon>Pseudomonadota</taxon>
        <taxon>Gammaproteobacteria</taxon>
        <taxon>Oceanospirillales</taxon>
        <taxon>Endozoicomonadaceae</taxon>
        <taxon>Endozoicomonas</taxon>
    </lineage>
</organism>
<dbReference type="STRING" id="570277.EZMO1_0274"/>
<dbReference type="CDD" id="cd02883">
    <property type="entry name" value="NUDIX_Hydrolase"/>
    <property type="match status" value="1"/>
</dbReference>
<reference evidence="5 6" key="1">
    <citation type="journal article" date="2016" name="Front. Microbiol.">
        <title>Genomic Insight into the Host-Endosymbiont Relationship of Endozoicomonas montiporae CL-33(T) with its Coral Host.</title>
        <authorList>
            <person name="Ding J.-Y."/>
            <person name="Shiu J.-H."/>
            <person name="Chen W.-M."/>
            <person name="Chiang Y.-R."/>
            <person name="Tang S.-L."/>
        </authorList>
    </citation>
    <scope>NUCLEOTIDE SEQUENCE [LARGE SCALE GENOMIC DNA]</scope>
    <source>
        <strain evidence="5 6">CL-33</strain>
    </source>
</reference>
<gene>
    <name evidence="5" type="primary">rppH</name>
    <name evidence="5" type="ORF">EZMO1_0274</name>
</gene>
<dbReference type="PROSITE" id="PS00893">
    <property type="entry name" value="NUDIX_BOX"/>
    <property type="match status" value="1"/>
</dbReference>
<evidence type="ECO:0000313" key="5">
    <source>
        <dbReference type="EMBL" id="AMO54539.1"/>
    </source>
</evidence>
<dbReference type="SUPFAM" id="SSF55811">
    <property type="entry name" value="Nudix"/>
    <property type="match status" value="1"/>
</dbReference>
<dbReference type="InterPro" id="IPR000086">
    <property type="entry name" value="NUDIX_hydrolase_dom"/>
</dbReference>
<dbReference type="KEGG" id="emp:EZMO1_0274"/>
<dbReference type="PATRIC" id="fig|570277.3.peg.285"/>
<dbReference type="InterPro" id="IPR015797">
    <property type="entry name" value="NUDIX_hydrolase-like_dom_sf"/>
</dbReference>
<dbReference type="Proteomes" id="UP000071065">
    <property type="component" value="Chromosome"/>
</dbReference>
<evidence type="ECO:0000256" key="1">
    <source>
        <dbReference type="ARBA" id="ARBA00001946"/>
    </source>
</evidence>
<evidence type="ECO:0000256" key="3">
    <source>
        <dbReference type="RuleBase" id="RU003476"/>
    </source>
</evidence>
<dbReference type="Pfam" id="PF00293">
    <property type="entry name" value="NUDIX"/>
    <property type="match status" value="1"/>
</dbReference>
<protein>
    <submittedName>
        <fullName evidence="5">MutT/nudix family protein</fullName>
    </submittedName>
</protein>
<evidence type="ECO:0000259" key="4">
    <source>
        <dbReference type="PROSITE" id="PS51462"/>
    </source>
</evidence>